<evidence type="ECO:0000313" key="12">
    <source>
        <dbReference type="EMBL" id="CAL6070747.1"/>
    </source>
</evidence>
<evidence type="ECO:0000256" key="7">
    <source>
        <dbReference type="ARBA" id="ARBA00023306"/>
    </source>
</evidence>
<evidence type="ECO:0000256" key="9">
    <source>
        <dbReference type="SAM" id="Coils"/>
    </source>
</evidence>
<reference evidence="11" key="1">
    <citation type="submission" date="2023-06" db="EMBL/GenBank/DDBJ databases">
        <authorList>
            <person name="Kurt Z."/>
        </authorList>
    </citation>
    <scope>NUCLEOTIDE SEQUENCE</scope>
</reference>
<sequence>MNFPILQADELQLILDELSINVSPVIFTDPTVRDVSIVFNAFTSKIIHVKPPIQSSPEFKQIQLYNACKQIFRRMGLDFVHSDIENPSQFRFRAQLSALINLVRFKEYFQNIIVESSSQETAIIEQVYTDKKQTAQKLAVEIEIEHTEQINKLQSQFNAMNEQFVIKAQQYKKNLVEIESKKNYGREQAAILKTLIAQNEKLQSAKHNTNLTQQQQTMFNIELMNRQLPIKQNQLNTLQVELDALQVEIDQGVTQGKSLHQIYLDNKKVDELSAQASELKTKIQHIKNGITTVQSVNIDQQQSETENPLQKQFEITLKLKNEAENEVNTLKNELKTIDTAAQNIFTTVLDNKNEHKTKMEKLCERMNFLLKMFTAQQEEIKNAAEQFAKEEKETFK</sequence>
<feature type="domain" description="Kinetochore protein Nuf2 N-terminal" evidence="10">
    <location>
        <begin position="2"/>
        <end position="117"/>
    </location>
</feature>
<keyword evidence="13" id="KW-1185">Reference proteome</keyword>
<dbReference type="EMBL" id="CAXDID020000286">
    <property type="protein sequence ID" value="CAL6070747.1"/>
    <property type="molecule type" value="Genomic_DNA"/>
</dbReference>
<evidence type="ECO:0000313" key="13">
    <source>
        <dbReference type="Proteomes" id="UP001642409"/>
    </source>
</evidence>
<name>A0AA86TPG1_9EUKA</name>
<keyword evidence="6 9" id="KW-0175">Coiled coil</keyword>
<accession>A0AA86TPG1</accession>
<dbReference type="Pfam" id="PF03800">
    <property type="entry name" value="Nuf2"/>
    <property type="match status" value="1"/>
</dbReference>
<evidence type="ECO:0000256" key="5">
    <source>
        <dbReference type="ARBA" id="ARBA00022776"/>
    </source>
</evidence>
<dbReference type="Gene3D" id="1.10.418.60">
    <property type="entry name" value="Ncd80 complex, Nuf2 subunit"/>
    <property type="match status" value="1"/>
</dbReference>
<gene>
    <name evidence="11" type="ORF">HINF_LOCUS12389</name>
    <name evidence="12" type="ORF">HINF_LOCUS54764</name>
</gene>
<keyword evidence="5" id="KW-0498">Mitosis</keyword>
<keyword evidence="8" id="KW-0137">Centromere</keyword>
<dbReference type="InterPro" id="IPR005549">
    <property type="entry name" value="Kinetochore_Nuf2_N"/>
</dbReference>
<organism evidence="11">
    <name type="scientific">Hexamita inflata</name>
    <dbReference type="NCBI Taxonomy" id="28002"/>
    <lineage>
        <taxon>Eukaryota</taxon>
        <taxon>Metamonada</taxon>
        <taxon>Diplomonadida</taxon>
        <taxon>Hexamitidae</taxon>
        <taxon>Hexamitinae</taxon>
        <taxon>Hexamita</taxon>
    </lineage>
</organism>
<keyword evidence="3" id="KW-0158">Chromosome</keyword>
<feature type="coiled-coil region" evidence="9">
    <location>
        <begin position="228"/>
        <end position="289"/>
    </location>
</feature>
<evidence type="ECO:0000313" key="11">
    <source>
        <dbReference type="EMBL" id="CAI9924744.1"/>
    </source>
</evidence>
<comment type="caution">
    <text evidence="11">The sequence shown here is derived from an EMBL/GenBank/DDBJ whole genome shotgun (WGS) entry which is preliminary data.</text>
</comment>
<dbReference type="AlphaFoldDB" id="A0AA86TPG1"/>
<protein>
    <submittedName>
        <fullName evidence="11">Kinetochore protein Nuf2</fullName>
    </submittedName>
    <submittedName>
        <fullName evidence="12">Kinetochore_protein Nuf2</fullName>
    </submittedName>
</protein>
<comment type="similarity">
    <text evidence="2">Belongs to the NUF2 family.</text>
</comment>
<feature type="coiled-coil region" evidence="9">
    <location>
        <begin position="313"/>
        <end position="340"/>
    </location>
</feature>
<evidence type="ECO:0000256" key="6">
    <source>
        <dbReference type="ARBA" id="ARBA00023054"/>
    </source>
</evidence>
<comment type="subcellular location">
    <subcellularLocation>
        <location evidence="1">Chromosome</location>
        <location evidence="1">Centromere</location>
    </subcellularLocation>
</comment>
<evidence type="ECO:0000256" key="3">
    <source>
        <dbReference type="ARBA" id="ARBA00022454"/>
    </source>
</evidence>
<evidence type="ECO:0000256" key="2">
    <source>
        <dbReference type="ARBA" id="ARBA00005498"/>
    </source>
</evidence>
<keyword evidence="7" id="KW-0131">Cell cycle</keyword>
<dbReference type="GO" id="GO:0031262">
    <property type="term" value="C:Ndc80 complex"/>
    <property type="evidence" value="ECO:0007669"/>
    <property type="project" value="InterPro"/>
</dbReference>
<dbReference type="Proteomes" id="UP001642409">
    <property type="component" value="Unassembled WGS sequence"/>
</dbReference>
<keyword evidence="4" id="KW-0132">Cell division</keyword>
<dbReference type="InterPro" id="IPR038275">
    <property type="entry name" value="Nuf2_N_sf"/>
</dbReference>
<reference evidence="12 13" key="2">
    <citation type="submission" date="2024-07" db="EMBL/GenBank/DDBJ databases">
        <authorList>
            <person name="Akdeniz Z."/>
        </authorList>
    </citation>
    <scope>NUCLEOTIDE SEQUENCE [LARGE SCALE GENOMIC DNA]</scope>
</reference>
<evidence type="ECO:0000256" key="8">
    <source>
        <dbReference type="ARBA" id="ARBA00023328"/>
    </source>
</evidence>
<proteinExistence type="inferred from homology"/>
<evidence type="ECO:0000259" key="10">
    <source>
        <dbReference type="Pfam" id="PF03800"/>
    </source>
</evidence>
<evidence type="ECO:0000256" key="4">
    <source>
        <dbReference type="ARBA" id="ARBA00022618"/>
    </source>
</evidence>
<dbReference type="GO" id="GO:0051301">
    <property type="term" value="P:cell division"/>
    <property type="evidence" value="ECO:0007669"/>
    <property type="project" value="UniProtKB-KW"/>
</dbReference>
<dbReference type="EMBL" id="CATOUU010000321">
    <property type="protein sequence ID" value="CAI9924744.1"/>
    <property type="molecule type" value="Genomic_DNA"/>
</dbReference>
<evidence type="ECO:0000256" key="1">
    <source>
        <dbReference type="ARBA" id="ARBA00004584"/>
    </source>
</evidence>